<name>A0A0U3FR85_EUBLI</name>
<dbReference type="InterPro" id="IPR045739">
    <property type="entry name" value="ACT_dom_pair"/>
</dbReference>
<dbReference type="InterPro" id="IPR045865">
    <property type="entry name" value="ACT-like_dom_sf"/>
</dbReference>
<dbReference type="OrthoDB" id="9790662at2"/>
<dbReference type="Proteomes" id="UP000192391">
    <property type="component" value="Chromosome"/>
</dbReference>
<dbReference type="CDD" id="cd04882">
    <property type="entry name" value="ACT_Bt0572_2"/>
    <property type="match status" value="1"/>
</dbReference>
<reference evidence="3 5" key="4">
    <citation type="submission" date="2023-02" db="EMBL/GenBank/DDBJ databases">
        <title>Comparative genome analysis of Eubacterium limosum species.</title>
        <authorList>
            <person name="Bak J.E."/>
        </authorList>
    </citation>
    <scope>NUCLEOTIDE SEQUENCE [LARGE SCALE GENOMIC DNA]</scope>
    <source>
        <strain evidence="3 5">KGMB01548</strain>
    </source>
</reference>
<evidence type="ECO:0000313" key="5">
    <source>
        <dbReference type="Proteomes" id="UP001215087"/>
    </source>
</evidence>
<dbReference type="PANTHER" id="PTHR40099">
    <property type="entry name" value="ACETOLACTATE SYNTHASE, SMALL SUBUNIT"/>
    <property type="match status" value="1"/>
</dbReference>
<dbReference type="Proteomes" id="UP001215087">
    <property type="component" value="Unassembled WGS sequence"/>
</dbReference>
<keyword evidence="5" id="KW-1185">Reference proteome</keyword>
<dbReference type="InterPro" id="IPR002912">
    <property type="entry name" value="ACT_dom"/>
</dbReference>
<reference evidence="2" key="1">
    <citation type="journal article" date="2015" name="Genome Announc.">
        <title>Draft Genome Sequence of Chemolithoautotrophic Acetogenic Butanol-Producing Eubacterium limosum ATCC 8486.</title>
        <authorList>
            <person name="Song Y."/>
            <person name="Cho B.K."/>
        </authorList>
    </citation>
    <scope>NUCLEOTIDE SEQUENCE</scope>
    <source>
        <strain evidence="2">ATCC 8486</strain>
    </source>
</reference>
<dbReference type="SUPFAM" id="SSF55021">
    <property type="entry name" value="ACT-like"/>
    <property type="match status" value="2"/>
</dbReference>
<dbReference type="CDD" id="cd04908">
    <property type="entry name" value="ACT_Bt0572_1"/>
    <property type="match status" value="1"/>
</dbReference>
<dbReference type="PROSITE" id="PS51671">
    <property type="entry name" value="ACT"/>
    <property type="match status" value="1"/>
</dbReference>
<dbReference type="PANTHER" id="PTHR40099:SF1">
    <property type="entry name" value="ACETOLACTATE SYNTHASE, SMALL SUBUNIT"/>
    <property type="match status" value="1"/>
</dbReference>
<reference evidence="2" key="3">
    <citation type="submission" date="2017-02" db="EMBL/GenBank/DDBJ databases">
        <title>Integrative analysis reveals regulation of autotrophic growth of syngas fermenting bacteria at the translational level.</title>
        <authorList>
            <person name="Song Y."/>
            <person name="Shin J."/>
            <person name="Jeong Y."/>
            <person name="Jin S."/>
            <person name="Kim D.R."/>
            <person name="Kim S.C."/>
            <person name="Cho S."/>
            <person name="Cho B.-K."/>
        </authorList>
    </citation>
    <scope>NUCLEOTIDE SEQUENCE</scope>
    <source>
        <strain evidence="2">ATCC 8486</strain>
    </source>
</reference>
<proteinExistence type="predicted"/>
<organism evidence="2 4">
    <name type="scientific">Eubacterium limosum</name>
    <dbReference type="NCBI Taxonomy" id="1736"/>
    <lineage>
        <taxon>Bacteria</taxon>
        <taxon>Bacillati</taxon>
        <taxon>Bacillota</taxon>
        <taxon>Clostridia</taxon>
        <taxon>Eubacteriales</taxon>
        <taxon>Eubacteriaceae</taxon>
        <taxon>Eubacterium</taxon>
    </lineage>
</organism>
<evidence type="ECO:0000313" key="4">
    <source>
        <dbReference type="Proteomes" id="UP000192391"/>
    </source>
</evidence>
<reference evidence="4" key="2">
    <citation type="journal article" date="2017" name="Sci. Rep.">
        <title>Determination of the Genome and Primary Transcriptome of Syngas Fermenting Eubacterium limosum ATCC 8486.</title>
        <authorList>
            <person name="Song Y."/>
            <person name="Shin J."/>
            <person name="Jeong Y."/>
            <person name="Jin S."/>
            <person name="Lee J.K."/>
            <person name="Kim D.R."/>
            <person name="Kim S.C."/>
            <person name="Cho S."/>
            <person name="Cho B.K."/>
        </authorList>
    </citation>
    <scope>NUCLEOTIDE SEQUENCE [LARGE SCALE GENOMIC DNA]</scope>
    <source>
        <strain evidence="4">ATCC 8486</strain>
    </source>
</reference>
<gene>
    <name evidence="2" type="ORF">B2M23_18580</name>
    <name evidence="3" type="ORF">PTZ04_07330</name>
</gene>
<accession>A0A0U3FR85</accession>
<dbReference type="Pfam" id="PF19571">
    <property type="entry name" value="ACT_8"/>
    <property type="match status" value="1"/>
</dbReference>
<dbReference type="KEGG" id="elim:B2M23_18580"/>
<dbReference type="EMBL" id="JAQSVD010000003">
    <property type="protein sequence ID" value="MDE1470064.1"/>
    <property type="molecule type" value="Genomic_DNA"/>
</dbReference>
<sequence length="145" mass="16238">MLIKQLSIFIENKKGHLASITKVICDAGIDIRAISVFDSSEFGILRLVVNEPYKAAELLKEAGHVAKMTDVLAVEPEDRIGAMYRIFDTLSDNDINVEYVYSFVMRNQSAMPLVIMKTSDQEKAIEVLKNSGVIVLPKEDVYQVD</sequence>
<protein>
    <submittedName>
        <fullName evidence="2">Amino acid-binding protein</fullName>
    </submittedName>
</protein>
<dbReference type="EMBL" id="CP019962">
    <property type="protein sequence ID" value="ARD67415.1"/>
    <property type="molecule type" value="Genomic_DNA"/>
</dbReference>
<evidence type="ECO:0000313" key="3">
    <source>
        <dbReference type="EMBL" id="MDE1470064.1"/>
    </source>
</evidence>
<dbReference type="Gene3D" id="3.30.2130.10">
    <property type="entry name" value="VC0802-like"/>
    <property type="match status" value="1"/>
</dbReference>
<evidence type="ECO:0000259" key="1">
    <source>
        <dbReference type="PROSITE" id="PS51671"/>
    </source>
</evidence>
<feature type="domain" description="ACT" evidence="1">
    <location>
        <begin position="5"/>
        <end position="79"/>
    </location>
</feature>
<dbReference type="AlphaFoldDB" id="A0A0U3FR85"/>
<dbReference type="RefSeq" id="WP_038351511.1">
    <property type="nucleotide sequence ID" value="NZ_CP019962.1"/>
</dbReference>
<evidence type="ECO:0000313" key="2">
    <source>
        <dbReference type="EMBL" id="ARD67415.1"/>
    </source>
</evidence>